<comment type="caution">
    <text evidence="1">The sequence shown here is derived from an EMBL/GenBank/DDBJ whole genome shotgun (WGS) entry which is preliminary data.</text>
</comment>
<organism evidence="1 2">
    <name type="scientific">Streptomyces chiangmaiensis</name>
    <dbReference type="NCBI Taxonomy" id="766497"/>
    <lineage>
        <taxon>Bacteria</taxon>
        <taxon>Bacillati</taxon>
        <taxon>Actinomycetota</taxon>
        <taxon>Actinomycetes</taxon>
        <taxon>Kitasatosporales</taxon>
        <taxon>Streptomycetaceae</taxon>
        <taxon>Streptomyces</taxon>
    </lineage>
</organism>
<sequence>MTGAQAVRCAEIVRPRTAIPIHYNDFSVFLSGLEDFKQSAAASSVPIEYHYLNHGECYQFTMTK</sequence>
<evidence type="ECO:0000313" key="2">
    <source>
        <dbReference type="Proteomes" id="UP001333996"/>
    </source>
</evidence>
<keyword evidence="2" id="KW-1185">Reference proteome</keyword>
<dbReference type="RefSeq" id="WP_329511457.1">
    <property type="nucleotide sequence ID" value="NZ_BAAAYZ010000317.1"/>
</dbReference>
<evidence type="ECO:0008006" key="3">
    <source>
        <dbReference type="Google" id="ProtNLM"/>
    </source>
</evidence>
<dbReference type="InterPro" id="IPR036866">
    <property type="entry name" value="RibonucZ/Hydroxyglut_hydro"/>
</dbReference>
<dbReference type="EMBL" id="JAYWVC010000201">
    <property type="protein sequence ID" value="MED7827070.1"/>
    <property type="molecule type" value="Genomic_DNA"/>
</dbReference>
<evidence type="ECO:0000313" key="1">
    <source>
        <dbReference type="EMBL" id="MED7827070.1"/>
    </source>
</evidence>
<accession>A0ABU7FSI4</accession>
<reference evidence="1" key="1">
    <citation type="submission" date="2024-01" db="EMBL/GenBank/DDBJ databases">
        <title>First draft genome sequence data of TA4-1, the type strain of Gram-positive actinobacterium Streptomyces chiangmaiensis.</title>
        <authorList>
            <person name="Yasawong M."/>
            <person name="Nantapong N."/>
        </authorList>
    </citation>
    <scope>NUCLEOTIDE SEQUENCE</scope>
    <source>
        <strain evidence="1">TA4-1</strain>
    </source>
</reference>
<proteinExistence type="predicted"/>
<protein>
    <recommendedName>
        <fullName evidence="3">Metal-dependent hydrolase</fullName>
    </recommendedName>
</protein>
<name>A0ABU7FSI4_9ACTN</name>
<dbReference type="Proteomes" id="UP001333996">
    <property type="component" value="Unassembled WGS sequence"/>
</dbReference>
<gene>
    <name evidence="1" type="ORF">VXC91_35385</name>
</gene>
<dbReference type="Gene3D" id="3.60.15.10">
    <property type="entry name" value="Ribonuclease Z/Hydroxyacylglutathione hydrolase-like"/>
    <property type="match status" value="1"/>
</dbReference>